<dbReference type="Pfam" id="PF07110">
    <property type="entry name" value="EthD"/>
    <property type="match status" value="1"/>
</dbReference>
<evidence type="ECO:0000313" key="2">
    <source>
        <dbReference type="EMBL" id="RZT87954.1"/>
    </source>
</evidence>
<gene>
    <name evidence="2" type="ORF">EV383_4888</name>
</gene>
<dbReference type="PANTHER" id="PTHR40260">
    <property type="entry name" value="BLR8190 PROTEIN"/>
    <property type="match status" value="1"/>
</dbReference>
<dbReference type="AlphaFoldDB" id="A0A4Q7V381"/>
<evidence type="ECO:0000259" key="1">
    <source>
        <dbReference type="Pfam" id="PF07110"/>
    </source>
</evidence>
<dbReference type="Proteomes" id="UP000291591">
    <property type="component" value="Unassembled WGS sequence"/>
</dbReference>
<dbReference type="RefSeq" id="WP_130292032.1">
    <property type="nucleotide sequence ID" value="NZ_SHKL01000001.1"/>
</dbReference>
<reference evidence="2 3" key="1">
    <citation type="submission" date="2019-02" db="EMBL/GenBank/DDBJ databases">
        <title>Sequencing the genomes of 1000 actinobacteria strains.</title>
        <authorList>
            <person name="Klenk H.-P."/>
        </authorList>
    </citation>
    <scope>NUCLEOTIDE SEQUENCE [LARGE SCALE GENOMIC DNA]</scope>
    <source>
        <strain evidence="2 3">DSM 45779</strain>
    </source>
</reference>
<accession>A0A4Q7V381</accession>
<dbReference type="InterPro" id="IPR011008">
    <property type="entry name" value="Dimeric_a/b-barrel"/>
</dbReference>
<protein>
    <submittedName>
        <fullName evidence="2">Uncharacterized protein (TIGR02118 family)</fullName>
    </submittedName>
</protein>
<dbReference type="InterPro" id="IPR009799">
    <property type="entry name" value="EthD_dom"/>
</dbReference>
<comment type="caution">
    <text evidence="2">The sequence shown here is derived from an EMBL/GenBank/DDBJ whole genome shotgun (WGS) entry which is preliminary data.</text>
</comment>
<dbReference type="EMBL" id="SHKL01000001">
    <property type="protein sequence ID" value="RZT87954.1"/>
    <property type="molecule type" value="Genomic_DNA"/>
</dbReference>
<evidence type="ECO:0000313" key="3">
    <source>
        <dbReference type="Proteomes" id="UP000291591"/>
    </source>
</evidence>
<dbReference type="GO" id="GO:0016491">
    <property type="term" value="F:oxidoreductase activity"/>
    <property type="evidence" value="ECO:0007669"/>
    <property type="project" value="InterPro"/>
</dbReference>
<keyword evidence="3" id="KW-1185">Reference proteome</keyword>
<sequence>MYQLTALYNHPEDPAAFDKHYDNVHAPLAKKLPGLQRFSVARPGPGPDGAKPPYHLVAVLEFADEASFGAGMGGPEGQAAVADLENFAGAGVALLTGESNVV</sequence>
<dbReference type="OrthoDB" id="5294870at2"/>
<dbReference type="SUPFAM" id="SSF54909">
    <property type="entry name" value="Dimeric alpha+beta barrel"/>
    <property type="match status" value="1"/>
</dbReference>
<dbReference type="NCBIfam" id="TIGR02118">
    <property type="entry name" value="EthD family reductase"/>
    <property type="match status" value="1"/>
</dbReference>
<organism evidence="2 3">
    <name type="scientific">Pseudonocardia sediminis</name>
    <dbReference type="NCBI Taxonomy" id="1397368"/>
    <lineage>
        <taxon>Bacteria</taxon>
        <taxon>Bacillati</taxon>
        <taxon>Actinomycetota</taxon>
        <taxon>Actinomycetes</taxon>
        <taxon>Pseudonocardiales</taxon>
        <taxon>Pseudonocardiaceae</taxon>
        <taxon>Pseudonocardia</taxon>
    </lineage>
</organism>
<dbReference type="Gene3D" id="3.30.70.100">
    <property type="match status" value="1"/>
</dbReference>
<dbReference type="PANTHER" id="PTHR40260:SF2">
    <property type="entry name" value="BLR8190 PROTEIN"/>
    <property type="match status" value="1"/>
</dbReference>
<name>A0A4Q7V381_PSEST</name>
<proteinExistence type="predicted"/>
<feature type="domain" description="EthD" evidence="1">
    <location>
        <begin position="10"/>
        <end position="89"/>
    </location>
</feature>